<dbReference type="PANTHER" id="PTHR33406">
    <property type="entry name" value="MEMBRANE PROTEIN MJ1562-RELATED"/>
    <property type="match status" value="1"/>
</dbReference>
<dbReference type="PROSITE" id="PS50156">
    <property type="entry name" value="SSD"/>
    <property type="match status" value="1"/>
</dbReference>
<feature type="transmembrane region" description="Helical" evidence="7">
    <location>
        <begin position="224"/>
        <end position="243"/>
    </location>
</feature>
<dbReference type="InterPro" id="IPR000731">
    <property type="entry name" value="SSD"/>
</dbReference>
<evidence type="ECO:0000256" key="3">
    <source>
        <dbReference type="ARBA" id="ARBA00022475"/>
    </source>
</evidence>
<feature type="transmembrane region" description="Helical" evidence="7">
    <location>
        <begin position="296"/>
        <end position="322"/>
    </location>
</feature>
<keyword evidence="4 7" id="KW-0812">Transmembrane</keyword>
<dbReference type="Pfam" id="PF03176">
    <property type="entry name" value="MMPL"/>
    <property type="match status" value="2"/>
</dbReference>
<dbReference type="GO" id="GO:0005886">
    <property type="term" value="C:plasma membrane"/>
    <property type="evidence" value="ECO:0007669"/>
    <property type="project" value="UniProtKB-SubCell"/>
</dbReference>
<feature type="transmembrane region" description="Helical" evidence="7">
    <location>
        <begin position="355"/>
        <end position="373"/>
    </location>
</feature>
<keyword evidence="8" id="KW-0732">Signal</keyword>
<evidence type="ECO:0000259" key="9">
    <source>
        <dbReference type="PROSITE" id="PS50156"/>
    </source>
</evidence>
<feature type="transmembrane region" description="Helical" evidence="7">
    <location>
        <begin position="517"/>
        <end position="537"/>
    </location>
</feature>
<keyword evidence="3" id="KW-1003">Cell membrane</keyword>
<feature type="transmembrane region" description="Helical" evidence="7">
    <location>
        <begin position="189"/>
        <end position="212"/>
    </location>
</feature>
<dbReference type="PANTHER" id="PTHR33406:SF6">
    <property type="entry name" value="MEMBRANE PROTEIN YDGH-RELATED"/>
    <property type="match status" value="1"/>
</dbReference>
<protein>
    <submittedName>
        <fullName evidence="10">Membrane protein YdfJ</fullName>
    </submittedName>
</protein>
<keyword evidence="11" id="KW-1185">Reference proteome</keyword>
<proteinExistence type="inferred from homology"/>
<feature type="domain" description="SSD" evidence="9">
    <location>
        <begin position="520"/>
        <end position="648"/>
    </location>
</feature>
<feature type="transmembrane region" description="Helical" evidence="7">
    <location>
        <begin position="586"/>
        <end position="611"/>
    </location>
</feature>
<evidence type="ECO:0000256" key="4">
    <source>
        <dbReference type="ARBA" id="ARBA00022692"/>
    </source>
</evidence>
<dbReference type="Gene3D" id="1.20.1640.10">
    <property type="entry name" value="Multidrug efflux transporter AcrB transmembrane domain"/>
    <property type="match status" value="2"/>
</dbReference>
<reference evidence="10 11" key="1">
    <citation type="submission" date="2019-04" db="EMBL/GenBank/DDBJ databases">
        <title>Corynebacterium endometrii sp. nov., isolated from the uterus of a cow with endometritis.</title>
        <authorList>
            <person name="Ballas P."/>
            <person name="Ruckert C."/>
            <person name="Wagener K."/>
            <person name="Drillich M."/>
            <person name="Kaempfer P."/>
            <person name="Busse H.-J."/>
            <person name="Ehling-Schulz M."/>
        </authorList>
    </citation>
    <scope>NUCLEOTIDE SEQUENCE [LARGE SCALE GENOMIC DNA]</scope>
    <source>
        <strain evidence="10 11">LMM-1653</strain>
    </source>
</reference>
<dbReference type="KEGG" id="cee:CENDO_07020"/>
<sequence length="686" mass="72631" precursor="true">MTAQKMRVNRWIALIILLLGCAAMALPGVEKPDTTTATLPSDAESTVTANLQAQISEENSDGGKSAQPAIVLFELEEDGATLGREQLGELQGIAEELGGPLIPNEELNAAMVPVQIESTGYNENKNKVMDLRDSATEQAPEGMRAQVTGPAAIQADLSNVFSGANFILLGVTAAIVAVLLIITYRSPVLWLIPLIVIAVADRAAAILFTYVLDAAGIPWDDSTAGILSVLVFGAGTNYALLLISRYRDELTGTDDRFEAMSRAWLPTLKTVTASAATVIIGVLCLLASSVGTTKGLGLASAAGIVVAWVFALFCLPGILVLFDRWIFWPKKPVAGEEPDHKLWDKVGGFVRRKPLPIAIVSLVILGLSSIGYFQSSTGLNQADQFLDTPESITAAEDLGNRFPEQSATPALVATTDPESTTAAIEAMGGTPQPQGETEYAPADQDPAQWTLLQVNGLNFQELRSEFAGENVFIGGQDAQLFDAEEAAADDRQVIFPLVLGLVFIALLVLLRAFVAPVIMVASVLLTNVAALGLSWWISTSLLGFERFDSLTPLYAFVFLVALGIDYTIFLVTRAREEAGKQGTKEGILTALSATGGVITSAGILLAAVFAALGVLPLVVMAQLGITVFIGVLLDTLIVRTILVPSLVQLLGEKFWWPAKPAKDTPADAAAAGRGEYVNAAGVRVSK</sequence>
<comment type="similarity">
    <text evidence="2">Belongs to the resistance-nodulation-cell division (RND) (TC 2.A.6) family. MmpL subfamily.</text>
</comment>
<evidence type="ECO:0000256" key="6">
    <source>
        <dbReference type="ARBA" id="ARBA00023136"/>
    </source>
</evidence>
<dbReference type="PROSITE" id="PS51257">
    <property type="entry name" value="PROKAR_LIPOPROTEIN"/>
    <property type="match status" value="1"/>
</dbReference>
<dbReference type="Proteomes" id="UP000296352">
    <property type="component" value="Chromosome"/>
</dbReference>
<feature type="transmembrane region" description="Helical" evidence="7">
    <location>
        <begin position="264"/>
        <end position="290"/>
    </location>
</feature>
<evidence type="ECO:0000256" key="5">
    <source>
        <dbReference type="ARBA" id="ARBA00022989"/>
    </source>
</evidence>
<accession>A0A4V1CEN0</accession>
<dbReference type="SUPFAM" id="SSF82866">
    <property type="entry name" value="Multidrug efflux transporter AcrB transmembrane domain"/>
    <property type="match status" value="2"/>
</dbReference>
<organism evidence="10 11">
    <name type="scientific">Corynebacterium endometrii</name>
    <dbReference type="NCBI Taxonomy" id="2488819"/>
    <lineage>
        <taxon>Bacteria</taxon>
        <taxon>Bacillati</taxon>
        <taxon>Actinomycetota</taxon>
        <taxon>Actinomycetes</taxon>
        <taxon>Mycobacteriales</taxon>
        <taxon>Corynebacteriaceae</taxon>
        <taxon>Corynebacterium</taxon>
    </lineage>
</organism>
<feature type="transmembrane region" description="Helical" evidence="7">
    <location>
        <begin position="493"/>
        <end position="510"/>
    </location>
</feature>
<evidence type="ECO:0000256" key="7">
    <source>
        <dbReference type="SAM" id="Phobius"/>
    </source>
</evidence>
<evidence type="ECO:0000256" key="8">
    <source>
        <dbReference type="SAM" id="SignalP"/>
    </source>
</evidence>
<evidence type="ECO:0000256" key="2">
    <source>
        <dbReference type="ARBA" id="ARBA00010157"/>
    </source>
</evidence>
<dbReference type="InterPro" id="IPR050545">
    <property type="entry name" value="Mycobact_MmpL"/>
</dbReference>
<feature type="transmembrane region" description="Helical" evidence="7">
    <location>
        <begin position="553"/>
        <end position="574"/>
    </location>
</feature>
<comment type="subcellular location">
    <subcellularLocation>
        <location evidence="1">Cell membrane</location>
        <topology evidence="1">Multi-pass membrane protein</topology>
    </subcellularLocation>
</comment>
<dbReference type="EMBL" id="CP039247">
    <property type="protein sequence ID" value="QCB28678.1"/>
    <property type="molecule type" value="Genomic_DNA"/>
</dbReference>
<dbReference type="OrthoDB" id="2365435at2"/>
<evidence type="ECO:0000313" key="11">
    <source>
        <dbReference type="Proteomes" id="UP000296352"/>
    </source>
</evidence>
<feature type="signal peptide" evidence="8">
    <location>
        <begin position="1"/>
        <end position="25"/>
    </location>
</feature>
<feature type="chain" id="PRO_5020410059" evidence="8">
    <location>
        <begin position="26"/>
        <end position="686"/>
    </location>
</feature>
<evidence type="ECO:0000313" key="10">
    <source>
        <dbReference type="EMBL" id="QCB28678.1"/>
    </source>
</evidence>
<keyword evidence="5 7" id="KW-1133">Transmembrane helix</keyword>
<feature type="transmembrane region" description="Helical" evidence="7">
    <location>
        <begin position="617"/>
        <end position="638"/>
    </location>
</feature>
<name>A0A4V1CEN0_9CORY</name>
<dbReference type="InterPro" id="IPR004869">
    <property type="entry name" value="MMPL_dom"/>
</dbReference>
<dbReference type="AlphaFoldDB" id="A0A4V1CEN0"/>
<evidence type="ECO:0000256" key="1">
    <source>
        <dbReference type="ARBA" id="ARBA00004651"/>
    </source>
</evidence>
<gene>
    <name evidence="10" type="primary">ydfJ3</name>
    <name evidence="10" type="ORF">CENDO_07020</name>
</gene>
<feature type="transmembrane region" description="Helical" evidence="7">
    <location>
        <begin position="160"/>
        <end position="182"/>
    </location>
</feature>
<keyword evidence="6 7" id="KW-0472">Membrane</keyword>